<sequence length="879" mass="97171">MRGGERKDVFEDYECDEEREQRVVYFHTSLCLSSVVAVVELVSLSTRADGSQDAVGSGFGLLQLFTGRADTSISQGEGRLSLFSGTPRALLHPTMKDPLQLNAVLSVMEGSQLLYSIQPHPALTPIMHLLPPNILVSGHDSIPGVVSSTDTGTADALRKPRLLKSFSCVLEGLRVALFPSVEVFESDLLQLLNRDCQNTNRGAEGRLVVVQERRLLVGVHNGWGWVEKPHVLVLEHEAGGSGAARARGASAGGSFRQTSTDKLSDGLSLRGSVELKMMRDVAFSIVFQLQYVFSCPLAGDGQMTSTAVPRAAFMQCVRWCAWSLFSAPEGPGENVCLNLQGGALPNPWGVMVYSASTQQTNSGKCVIKFKFSSSAEGASCSTALKVSHRETSPPKKLLSASQDERILEPTASTLQSPRGPAERPAAGSIAHLELSVQEREGNRSEEEDEMQELTFTPVHAPVITLGTHTAGSSRSTSRRSLAQLFSSGFPQILDNQNQVAEVLDPSEPVNFNPQREEADPLQANTLILQFLAFTRVPQAGVNSDWPSTIHFTFQLYRFPPVTTERLKLLDPERNSTLKSNSDYPCVLSLINKDGTLNSGCPGLQLQYRVDPQFLKPGERGWFLRYLALHSLQIDVWDSESLMLIGSAAVELKHMLRQGRAAVQVNHELEVITTEYLQDANFASRHDRKHSATPAINVYTTVKGILHLRLGNVASNARRARRLPEIDSELARLLQSTMREVGGAALHQQAEAKEVRQRKIDRMAAVRQHEEHKATPPFQDSSNVTRHQAERVQHSRDLRVIEAYRERCKTQEITNMLSQAITTKHTLYATLGTAEFFEFVLKNPFNVPQTVTIECDDPELRPVRATIWQNFTFRLVPLSM</sequence>
<accession>A0A498NR09</accession>
<proteinExistence type="predicted"/>
<dbReference type="InterPro" id="IPR058687">
    <property type="entry name" value="Ig_NPHP4_1st"/>
</dbReference>
<evidence type="ECO:0000256" key="1">
    <source>
        <dbReference type="SAM" id="MobiDB-lite"/>
    </source>
</evidence>
<dbReference type="GO" id="GO:0090090">
    <property type="term" value="P:negative regulation of canonical Wnt signaling pathway"/>
    <property type="evidence" value="ECO:0007669"/>
    <property type="project" value="InterPro"/>
</dbReference>
<dbReference type="GO" id="GO:0036064">
    <property type="term" value="C:ciliary basal body"/>
    <property type="evidence" value="ECO:0007669"/>
    <property type="project" value="TreeGrafter"/>
</dbReference>
<gene>
    <name evidence="5" type="ORF">ROHU_014830</name>
</gene>
<keyword evidence="6" id="KW-1185">Reference proteome</keyword>
<evidence type="ECO:0000313" key="5">
    <source>
        <dbReference type="EMBL" id="RXN34500.1"/>
    </source>
</evidence>
<dbReference type="GO" id="GO:0035869">
    <property type="term" value="C:ciliary transition zone"/>
    <property type="evidence" value="ECO:0007669"/>
    <property type="project" value="TreeGrafter"/>
</dbReference>
<evidence type="ECO:0000313" key="6">
    <source>
        <dbReference type="Proteomes" id="UP000290572"/>
    </source>
</evidence>
<dbReference type="GO" id="GO:0097730">
    <property type="term" value="C:non-motile cilium"/>
    <property type="evidence" value="ECO:0007669"/>
    <property type="project" value="InterPro"/>
</dbReference>
<dbReference type="InterPro" id="IPR029775">
    <property type="entry name" value="NPHP4"/>
</dbReference>
<evidence type="ECO:0000259" key="2">
    <source>
        <dbReference type="Pfam" id="PF26173"/>
    </source>
</evidence>
<dbReference type="InterPro" id="IPR058765">
    <property type="entry name" value="NPHP4_C2-like"/>
</dbReference>
<feature type="domain" description="NPHP4 C2-like" evidence="3">
    <location>
        <begin position="480"/>
        <end position="713"/>
    </location>
</feature>
<protein>
    <submittedName>
        <fullName evidence="5">Nephrocystin-4 isoform X2</fullName>
    </submittedName>
</protein>
<dbReference type="InterPro" id="IPR058764">
    <property type="entry name" value="NPHP4_SK"/>
</dbReference>
<dbReference type="Proteomes" id="UP000290572">
    <property type="component" value="Unassembled WGS sequence"/>
</dbReference>
<reference evidence="5 6" key="1">
    <citation type="submission" date="2018-03" db="EMBL/GenBank/DDBJ databases">
        <title>Draft genome sequence of Rohu Carp (Labeo rohita).</title>
        <authorList>
            <person name="Das P."/>
            <person name="Kushwaha B."/>
            <person name="Joshi C.G."/>
            <person name="Kumar D."/>
            <person name="Nagpure N.S."/>
            <person name="Sahoo L."/>
            <person name="Das S.P."/>
            <person name="Bit A."/>
            <person name="Patnaik S."/>
            <person name="Meher P.K."/>
            <person name="Jayasankar P."/>
            <person name="Koringa P.G."/>
            <person name="Patel N.V."/>
            <person name="Hinsu A.T."/>
            <person name="Kumar R."/>
            <person name="Pandey M."/>
            <person name="Agarwal S."/>
            <person name="Srivastava S."/>
            <person name="Singh M."/>
            <person name="Iquebal M.A."/>
            <person name="Jaiswal S."/>
            <person name="Angadi U.B."/>
            <person name="Kumar N."/>
            <person name="Raza M."/>
            <person name="Shah T.M."/>
            <person name="Rai A."/>
            <person name="Jena J.K."/>
        </authorList>
    </citation>
    <scope>NUCLEOTIDE SEQUENCE [LARGE SCALE GENOMIC DNA]</scope>
    <source>
        <strain evidence="5">DASCIFA01</strain>
        <tissue evidence="5">Testis</tissue>
    </source>
</reference>
<name>A0A498NR09_LABRO</name>
<dbReference type="GO" id="GO:1904491">
    <property type="term" value="P:protein localization to ciliary transition zone"/>
    <property type="evidence" value="ECO:0007669"/>
    <property type="project" value="TreeGrafter"/>
</dbReference>
<dbReference type="AlphaFoldDB" id="A0A498NR09"/>
<dbReference type="STRING" id="84645.A0A498NR09"/>
<feature type="region of interest" description="Disordered" evidence="1">
    <location>
        <begin position="766"/>
        <end position="789"/>
    </location>
</feature>
<dbReference type="PANTHER" id="PTHR31043">
    <property type="entry name" value="NEPHROCYSTIN-4"/>
    <property type="match status" value="1"/>
</dbReference>
<dbReference type="Pfam" id="PF26186">
    <property type="entry name" value="NPHP4_C2_3rd"/>
    <property type="match status" value="1"/>
</dbReference>
<dbReference type="Pfam" id="PF26173">
    <property type="entry name" value="NPHP4_SK"/>
    <property type="match status" value="1"/>
</dbReference>
<evidence type="ECO:0000259" key="4">
    <source>
        <dbReference type="Pfam" id="PF26190"/>
    </source>
</evidence>
<dbReference type="PANTHER" id="PTHR31043:SF3">
    <property type="entry name" value="NEPHROCYSTIN-4"/>
    <property type="match status" value="1"/>
</dbReference>
<feature type="domain" description="NPHP4 Ig-like" evidence="4">
    <location>
        <begin position="822"/>
        <end position="863"/>
    </location>
</feature>
<evidence type="ECO:0000259" key="3">
    <source>
        <dbReference type="Pfam" id="PF26186"/>
    </source>
</evidence>
<feature type="domain" description="NPHP4 SK-like" evidence="2">
    <location>
        <begin position="750"/>
        <end position="819"/>
    </location>
</feature>
<dbReference type="Pfam" id="PF26190">
    <property type="entry name" value="Ig_NPHP4_1st"/>
    <property type="match status" value="1"/>
</dbReference>
<comment type="caution">
    <text evidence="5">The sequence shown here is derived from an EMBL/GenBank/DDBJ whole genome shotgun (WGS) entry which is preliminary data.</text>
</comment>
<organism evidence="5 6">
    <name type="scientific">Labeo rohita</name>
    <name type="common">Indian major carp</name>
    <name type="synonym">Cyprinus rohita</name>
    <dbReference type="NCBI Taxonomy" id="84645"/>
    <lineage>
        <taxon>Eukaryota</taxon>
        <taxon>Metazoa</taxon>
        <taxon>Chordata</taxon>
        <taxon>Craniata</taxon>
        <taxon>Vertebrata</taxon>
        <taxon>Euteleostomi</taxon>
        <taxon>Actinopterygii</taxon>
        <taxon>Neopterygii</taxon>
        <taxon>Teleostei</taxon>
        <taxon>Ostariophysi</taxon>
        <taxon>Cypriniformes</taxon>
        <taxon>Cyprinidae</taxon>
        <taxon>Labeoninae</taxon>
        <taxon>Labeonini</taxon>
        <taxon>Labeo</taxon>
    </lineage>
</organism>
<feature type="region of interest" description="Disordered" evidence="1">
    <location>
        <begin position="410"/>
        <end position="450"/>
    </location>
</feature>
<dbReference type="GO" id="GO:0097546">
    <property type="term" value="C:ciliary base"/>
    <property type="evidence" value="ECO:0007669"/>
    <property type="project" value="TreeGrafter"/>
</dbReference>
<dbReference type="EMBL" id="QBIY01011171">
    <property type="protein sequence ID" value="RXN34500.1"/>
    <property type="molecule type" value="Genomic_DNA"/>
</dbReference>